<protein>
    <submittedName>
        <fullName evidence="2">Flp family type IVb pilin</fullName>
    </submittedName>
</protein>
<feature type="transmembrane region" description="Helical" evidence="1">
    <location>
        <begin position="20"/>
        <end position="37"/>
    </location>
</feature>
<name>A0ABS2KCF7_9GAMM</name>
<sequence>MNAALRNFLVEEDGVTALEYGIVACLVAAALVGAFYPQLSKLYGTLMTTLTTAVGNAASPAG</sequence>
<proteinExistence type="predicted"/>
<dbReference type="RefSeq" id="WP_204630074.1">
    <property type="nucleotide sequence ID" value="NZ_BSOC01000009.1"/>
</dbReference>
<organism evidence="2 3">
    <name type="scientific">Dyella mobilis</name>
    <dbReference type="NCBI Taxonomy" id="1849582"/>
    <lineage>
        <taxon>Bacteria</taxon>
        <taxon>Pseudomonadati</taxon>
        <taxon>Pseudomonadota</taxon>
        <taxon>Gammaproteobacteria</taxon>
        <taxon>Lysobacterales</taxon>
        <taxon>Rhodanobacteraceae</taxon>
        <taxon>Dyella</taxon>
    </lineage>
</organism>
<keyword evidence="1" id="KW-1133">Transmembrane helix</keyword>
<gene>
    <name evidence="2" type="ORF">ISS99_02890</name>
</gene>
<keyword evidence="3" id="KW-1185">Reference proteome</keyword>
<comment type="caution">
    <text evidence="2">The sequence shown here is derived from an EMBL/GenBank/DDBJ whole genome shotgun (WGS) entry which is preliminary data.</text>
</comment>
<accession>A0ABS2KCF7</accession>
<dbReference type="InterPro" id="IPR007047">
    <property type="entry name" value="Flp_Fap"/>
</dbReference>
<evidence type="ECO:0000256" key="1">
    <source>
        <dbReference type="SAM" id="Phobius"/>
    </source>
</evidence>
<dbReference type="Pfam" id="PF04964">
    <property type="entry name" value="Flp_Fap"/>
    <property type="match status" value="1"/>
</dbReference>
<keyword evidence="1" id="KW-0812">Transmembrane</keyword>
<dbReference type="EMBL" id="JADIKF010000033">
    <property type="protein sequence ID" value="MBM7128457.1"/>
    <property type="molecule type" value="Genomic_DNA"/>
</dbReference>
<reference evidence="2" key="1">
    <citation type="submission" date="2020-10" db="EMBL/GenBank/DDBJ databases">
        <title>Phylogeny of dyella-like bacteria.</title>
        <authorList>
            <person name="Fu J."/>
        </authorList>
    </citation>
    <scope>NUCLEOTIDE SEQUENCE</scope>
    <source>
        <strain evidence="2">DHON07</strain>
    </source>
</reference>
<keyword evidence="1" id="KW-0472">Membrane</keyword>
<evidence type="ECO:0000313" key="3">
    <source>
        <dbReference type="Proteomes" id="UP001430193"/>
    </source>
</evidence>
<dbReference type="Proteomes" id="UP001430193">
    <property type="component" value="Unassembled WGS sequence"/>
</dbReference>
<evidence type="ECO:0000313" key="2">
    <source>
        <dbReference type="EMBL" id="MBM7128457.1"/>
    </source>
</evidence>